<name>A0A252F1N0_9FIRM</name>
<keyword evidence="2" id="KW-0238">DNA-binding</keyword>
<evidence type="ECO:0000313" key="5">
    <source>
        <dbReference type="EMBL" id="OUM19715.1"/>
    </source>
</evidence>
<dbReference type="EMBL" id="NHOC01000010">
    <property type="protein sequence ID" value="OUM19715.1"/>
    <property type="molecule type" value="Genomic_DNA"/>
</dbReference>
<dbReference type="Pfam" id="PF12833">
    <property type="entry name" value="HTH_18"/>
    <property type="match status" value="1"/>
</dbReference>
<dbReference type="PANTHER" id="PTHR43280:SF28">
    <property type="entry name" value="HTH-TYPE TRANSCRIPTIONAL ACTIVATOR RHAS"/>
    <property type="match status" value="1"/>
</dbReference>
<comment type="caution">
    <text evidence="5">The sequence shown here is derived from an EMBL/GenBank/DDBJ whole genome shotgun (WGS) entry which is preliminary data.</text>
</comment>
<dbReference type="Gene3D" id="1.10.10.60">
    <property type="entry name" value="Homeodomain-like"/>
    <property type="match status" value="2"/>
</dbReference>
<evidence type="ECO:0000259" key="4">
    <source>
        <dbReference type="PROSITE" id="PS01124"/>
    </source>
</evidence>
<dbReference type="PROSITE" id="PS01124">
    <property type="entry name" value="HTH_ARAC_FAMILY_2"/>
    <property type="match status" value="1"/>
</dbReference>
<organism evidence="5 6">
    <name type="scientific">Butyricicoccus porcorum</name>
    <dbReference type="NCBI Taxonomy" id="1945634"/>
    <lineage>
        <taxon>Bacteria</taxon>
        <taxon>Bacillati</taxon>
        <taxon>Bacillota</taxon>
        <taxon>Clostridia</taxon>
        <taxon>Eubacteriales</taxon>
        <taxon>Butyricicoccaceae</taxon>
        <taxon>Butyricicoccus</taxon>
    </lineage>
</organism>
<dbReference type="InterPro" id="IPR009057">
    <property type="entry name" value="Homeodomain-like_sf"/>
</dbReference>
<evidence type="ECO:0000256" key="3">
    <source>
        <dbReference type="ARBA" id="ARBA00023163"/>
    </source>
</evidence>
<dbReference type="InterPro" id="IPR014710">
    <property type="entry name" value="RmlC-like_jellyroll"/>
</dbReference>
<dbReference type="PRINTS" id="PR00032">
    <property type="entry name" value="HTHARAC"/>
</dbReference>
<proteinExistence type="predicted"/>
<dbReference type="PANTHER" id="PTHR43280">
    <property type="entry name" value="ARAC-FAMILY TRANSCRIPTIONAL REGULATOR"/>
    <property type="match status" value="1"/>
</dbReference>
<dbReference type="Gene3D" id="2.60.120.10">
    <property type="entry name" value="Jelly Rolls"/>
    <property type="match status" value="1"/>
</dbReference>
<dbReference type="InterPro" id="IPR020449">
    <property type="entry name" value="Tscrpt_reg_AraC-type_HTH"/>
</dbReference>
<dbReference type="Proteomes" id="UP000194903">
    <property type="component" value="Unassembled WGS sequence"/>
</dbReference>
<dbReference type="Pfam" id="PF02311">
    <property type="entry name" value="AraC_binding"/>
    <property type="match status" value="1"/>
</dbReference>
<dbReference type="SUPFAM" id="SSF46689">
    <property type="entry name" value="Homeodomain-like"/>
    <property type="match status" value="2"/>
</dbReference>
<dbReference type="InterPro" id="IPR018060">
    <property type="entry name" value="HTH_AraC"/>
</dbReference>
<dbReference type="InterPro" id="IPR003313">
    <property type="entry name" value="AraC-bd"/>
</dbReference>
<dbReference type="InterPro" id="IPR037923">
    <property type="entry name" value="HTH-like"/>
</dbReference>
<keyword evidence="6" id="KW-1185">Reference proteome</keyword>
<dbReference type="OrthoDB" id="625043at2"/>
<dbReference type="SMART" id="SM00342">
    <property type="entry name" value="HTH_ARAC"/>
    <property type="match status" value="1"/>
</dbReference>
<sequence>MYRQIVGIWWEGSFCMAQHQPLNAQCFVKREFHPIFVDDNNPQLLYVCKVRPDISSRHPRIMHSHDDLVELVLIYSGASDYLIHDKKCTVKAGDLLIYNSGVVHDEMAGPDSLLGFITIAVGGLRMPGLRENALIPDELGYLFQTGHNFEDIRQLLELMFRNLSEEEPDAAAFCNSLMHALLRKVLTVVRENTGTAEEGTASSEIDEPNILGHRVKQFIDQNYTQPITLQTIAEALHTSPYYMSHVFKEMSGYSPIQYLLRRRIGEAQTLLITTDYSITEIAGMVGYDTQSYFNMQFTKHVGMPPKKFRQNYIVAEKEKKYADQKAAQQKGFRMTEIRESSYRIYVSKPTCI</sequence>
<dbReference type="GO" id="GO:0003700">
    <property type="term" value="F:DNA-binding transcription factor activity"/>
    <property type="evidence" value="ECO:0007669"/>
    <property type="project" value="InterPro"/>
</dbReference>
<keyword evidence="1" id="KW-0805">Transcription regulation</keyword>
<dbReference type="SUPFAM" id="SSF51215">
    <property type="entry name" value="Regulatory protein AraC"/>
    <property type="match status" value="1"/>
</dbReference>
<evidence type="ECO:0000256" key="1">
    <source>
        <dbReference type="ARBA" id="ARBA00023015"/>
    </source>
</evidence>
<accession>A0A252F1N0</accession>
<dbReference type="GO" id="GO:0043565">
    <property type="term" value="F:sequence-specific DNA binding"/>
    <property type="evidence" value="ECO:0007669"/>
    <property type="project" value="InterPro"/>
</dbReference>
<evidence type="ECO:0000256" key="2">
    <source>
        <dbReference type="ARBA" id="ARBA00023125"/>
    </source>
</evidence>
<dbReference type="AlphaFoldDB" id="A0A252F1N0"/>
<keyword evidence="3" id="KW-0804">Transcription</keyword>
<feature type="domain" description="HTH araC/xylS-type" evidence="4">
    <location>
        <begin position="213"/>
        <end position="311"/>
    </location>
</feature>
<reference evidence="5 6" key="1">
    <citation type="submission" date="2017-05" db="EMBL/GenBank/DDBJ databases">
        <title>Butyricicoccus porcorum sp. nov. a butyrate-producing bacterium from the swine intestinal tract.</title>
        <authorList>
            <person name="Trachsel J."/>
            <person name="Humphrey S."/>
            <person name="Allen H.K."/>
        </authorList>
    </citation>
    <scope>NUCLEOTIDE SEQUENCE [LARGE SCALE GENOMIC DNA]</scope>
    <source>
        <strain evidence="5">BB10</strain>
    </source>
</reference>
<protein>
    <recommendedName>
        <fullName evidence="4">HTH araC/xylS-type domain-containing protein</fullName>
    </recommendedName>
</protein>
<evidence type="ECO:0000313" key="6">
    <source>
        <dbReference type="Proteomes" id="UP000194903"/>
    </source>
</evidence>
<gene>
    <name evidence="5" type="ORF">CBW42_11155</name>
</gene>